<evidence type="ECO:0000313" key="8">
    <source>
        <dbReference type="Proteomes" id="UP000233350"/>
    </source>
</evidence>
<dbReference type="EMBL" id="MBPK01000043">
    <property type="protein sequence ID" value="PKT80382.1"/>
    <property type="molecule type" value="Genomic_DNA"/>
</dbReference>
<evidence type="ECO:0000256" key="3">
    <source>
        <dbReference type="ARBA" id="ARBA00022989"/>
    </source>
</evidence>
<comment type="catalytic activity">
    <reaction evidence="5">
        <text>a quinone + NADH + 5 H(+)(in) = a quinol + NAD(+) + 4 H(+)(out)</text>
        <dbReference type="Rhea" id="RHEA:57888"/>
        <dbReference type="ChEBI" id="CHEBI:15378"/>
        <dbReference type="ChEBI" id="CHEBI:24646"/>
        <dbReference type="ChEBI" id="CHEBI:57540"/>
        <dbReference type="ChEBI" id="CHEBI:57945"/>
        <dbReference type="ChEBI" id="CHEBI:132124"/>
    </reaction>
</comment>
<dbReference type="STRING" id="556267.HWAG_00857"/>
<organism evidence="7 8">
    <name type="scientific">Helicobacter winghamensis</name>
    <dbReference type="NCBI Taxonomy" id="157268"/>
    <lineage>
        <taxon>Bacteria</taxon>
        <taxon>Pseudomonadati</taxon>
        <taxon>Campylobacterota</taxon>
        <taxon>Epsilonproteobacteria</taxon>
        <taxon>Campylobacterales</taxon>
        <taxon>Helicobacteraceae</taxon>
        <taxon>Helicobacter</taxon>
    </lineage>
</organism>
<keyword evidence="5" id="KW-1278">Translocase</keyword>
<keyword evidence="8" id="KW-1185">Reference proteome</keyword>
<protein>
    <recommendedName>
        <fullName evidence="5">NADH-quinone oxidoreductase subunit H</fullName>
        <ecNumber evidence="5">7.1.1.-</ecNumber>
    </recommendedName>
    <alternativeName>
        <fullName evidence="5">NADH dehydrogenase I subunit H</fullName>
    </alternativeName>
    <alternativeName>
        <fullName evidence="5">NDH-1 subunit H</fullName>
    </alternativeName>
</protein>
<accession>A0A2N3PI82</accession>
<keyword evidence="5" id="KW-0830">Ubiquinone</keyword>
<feature type="transmembrane region" description="Helical" evidence="5">
    <location>
        <begin position="248"/>
        <end position="266"/>
    </location>
</feature>
<keyword evidence="5" id="KW-0874">Quinone</keyword>
<dbReference type="Pfam" id="PF00146">
    <property type="entry name" value="NADHdh"/>
    <property type="match status" value="1"/>
</dbReference>
<dbReference type="HAMAP" id="MF_01350">
    <property type="entry name" value="NDH1_NuoH"/>
    <property type="match status" value="1"/>
</dbReference>
<name>A0A2N3PI82_9HELI</name>
<keyword evidence="4 5" id="KW-0472">Membrane</keyword>
<dbReference type="GO" id="GO:0003954">
    <property type="term" value="F:NADH dehydrogenase activity"/>
    <property type="evidence" value="ECO:0007669"/>
    <property type="project" value="TreeGrafter"/>
</dbReference>
<evidence type="ECO:0000256" key="4">
    <source>
        <dbReference type="ARBA" id="ARBA00023136"/>
    </source>
</evidence>
<dbReference type="Proteomes" id="UP000233350">
    <property type="component" value="Unassembled WGS sequence"/>
</dbReference>
<dbReference type="GO" id="GO:0048038">
    <property type="term" value="F:quinone binding"/>
    <property type="evidence" value="ECO:0007669"/>
    <property type="project" value="UniProtKB-KW"/>
</dbReference>
<feature type="transmembrane region" description="Helical" evidence="5">
    <location>
        <begin position="75"/>
        <end position="95"/>
    </location>
</feature>
<dbReference type="EC" id="7.1.1.-" evidence="5"/>
<gene>
    <name evidence="5" type="primary">nuoH</name>
    <name evidence="7" type="ORF">BCM31_03300</name>
</gene>
<comment type="caution">
    <text evidence="7">The sequence shown here is derived from an EMBL/GenBank/DDBJ whole genome shotgun (WGS) entry which is preliminary data.</text>
</comment>
<evidence type="ECO:0000313" key="7">
    <source>
        <dbReference type="EMBL" id="PKT80382.1"/>
    </source>
</evidence>
<keyword evidence="5 6" id="KW-0520">NAD</keyword>
<proteinExistence type="inferred from homology"/>
<evidence type="ECO:0000256" key="1">
    <source>
        <dbReference type="ARBA" id="ARBA00004141"/>
    </source>
</evidence>
<dbReference type="GO" id="GO:0005886">
    <property type="term" value="C:plasma membrane"/>
    <property type="evidence" value="ECO:0007669"/>
    <property type="project" value="UniProtKB-SubCell"/>
</dbReference>
<dbReference type="AlphaFoldDB" id="A0A2N3PI82"/>
<dbReference type="PROSITE" id="PS00667">
    <property type="entry name" value="COMPLEX1_ND1_1"/>
    <property type="match status" value="1"/>
</dbReference>
<dbReference type="GO" id="GO:0009060">
    <property type="term" value="P:aerobic respiration"/>
    <property type="evidence" value="ECO:0007669"/>
    <property type="project" value="TreeGrafter"/>
</dbReference>
<feature type="transmembrane region" description="Helical" evidence="5">
    <location>
        <begin position="41"/>
        <end position="63"/>
    </location>
</feature>
<comment type="subcellular location">
    <subcellularLocation>
        <location evidence="5 6">Cell membrane</location>
        <topology evidence="5 6">Multi-pass membrane protein</topology>
    </subcellularLocation>
    <subcellularLocation>
        <location evidence="1">Membrane</location>
        <topology evidence="1">Multi-pass membrane protein</topology>
    </subcellularLocation>
</comment>
<dbReference type="PANTHER" id="PTHR11432:SF3">
    <property type="entry name" value="NADH-UBIQUINONE OXIDOREDUCTASE CHAIN 1"/>
    <property type="match status" value="1"/>
</dbReference>
<sequence length="332" mass="36164">MMAYVIETLIKILLLVLIFSALAGFTTYVERKVLAFFQRRLGPTIVGPFGVLQILADGIKLFTKEDIVPSGANRLIFRIAPTITAATAFIAMAPIPFFPEFELFGRTIQPIVSDINVGILFVLGVGAAGLYGPLLAGISANSKWSLLGAARTAVQLLSFEVVSGLSLLAPLMLVGSLSLIDINNYQNGGITNWLIFSQPLAFLLFLFAGYAELNRTPFDLLEHEAEIVAGYATEYAGMRWGMFFIGEYASMISLSFVVSLIFLGGFNPLGFIPGGIAILLKVMFFIFLFMWARAAYPHIRPDQLMGLCWRVLFPLALLNVFVTGIVVLGGGN</sequence>
<keyword evidence="3 5" id="KW-1133">Transmembrane helix</keyword>
<evidence type="ECO:0000256" key="2">
    <source>
        <dbReference type="ARBA" id="ARBA00022692"/>
    </source>
</evidence>
<comment type="similarity">
    <text evidence="5 6">Belongs to the complex I subunit 1 family.</text>
</comment>
<dbReference type="GO" id="GO:0016655">
    <property type="term" value="F:oxidoreductase activity, acting on NAD(P)H, quinone or similar compound as acceptor"/>
    <property type="evidence" value="ECO:0007669"/>
    <property type="project" value="UniProtKB-UniRule"/>
</dbReference>
<dbReference type="RefSeq" id="WP_040498515.1">
    <property type="nucleotide sequence ID" value="NZ_CABKOI010000020.1"/>
</dbReference>
<evidence type="ECO:0000256" key="6">
    <source>
        <dbReference type="RuleBase" id="RU000471"/>
    </source>
</evidence>
<keyword evidence="2 5" id="KW-0812">Transmembrane</keyword>
<comment type="function">
    <text evidence="5">NDH-1 shuttles electrons from NADH, via FMN and iron-sulfur (Fe-S) centers, to quinones in the respiratory chain. The immediate electron acceptor for the enzyme in this species is believed to be ubiquinone. Couples the redox reaction to proton translocation (for every two electrons transferred, four hydrogen ions are translocated across the cytoplasmic membrane), and thus conserves the redox energy in a proton gradient. This subunit may bind ubiquinone.</text>
</comment>
<feature type="transmembrane region" description="Helical" evidence="5">
    <location>
        <begin position="157"/>
        <end position="180"/>
    </location>
</feature>
<reference evidence="7 8" key="1">
    <citation type="submission" date="2016-07" db="EMBL/GenBank/DDBJ databases">
        <title>Detection of Helicobacter winghamensis from caecal content of red fox (Vulpes vulpes).</title>
        <authorList>
            <person name="Zanoni R.G."/>
            <person name="Florio D."/>
            <person name="Caffara M."/>
            <person name="Renzi M."/>
            <person name="Parisi A."/>
            <person name="Pasquali F."/>
            <person name="Manfreda G."/>
        </authorList>
    </citation>
    <scope>NUCLEOTIDE SEQUENCE [LARGE SCALE GENOMIC DNA]</scope>
    <source>
        <strain evidence="7 8">295_13</strain>
    </source>
</reference>
<dbReference type="PANTHER" id="PTHR11432">
    <property type="entry name" value="NADH DEHYDROGENASE SUBUNIT 1"/>
    <property type="match status" value="1"/>
</dbReference>
<keyword evidence="5" id="KW-1003">Cell membrane</keyword>
<comment type="subunit">
    <text evidence="5">NDH-1 is composed of 14 different subunits. Subunits NuoA, H, J, K, L, M, N constitute the membrane sector of the complex.</text>
</comment>
<dbReference type="OrthoDB" id="9803734at2"/>
<dbReference type="GeneID" id="97290104"/>
<evidence type="ECO:0000256" key="5">
    <source>
        <dbReference type="HAMAP-Rule" id="MF_01350"/>
    </source>
</evidence>
<feature type="transmembrane region" description="Helical" evidence="5">
    <location>
        <begin position="272"/>
        <end position="292"/>
    </location>
</feature>
<dbReference type="NCBIfam" id="NF004741">
    <property type="entry name" value="PRK06076.1-2"/>
    <property type="match status" value="1"/>
</dbReference>
<feature type="transmembrane region" description="Helical" evidence="5">
    <location>
        <begin position="115"/>
        <end position="136"/>
    </location>
</feature>
<feature type="transmembrane region" description="Helical" evidence="5">
    <location>
        <begin position="304"/>
        <end position="328"/>
    </location>
</feature>
<dbReference type="InterPro" id="IPR001694">
    <property type="entry name" value="NADH_UbQ_OxRdtase_su1/FPO"/>
</dbReference>
<dbReference type="InterPro" id="IPR018086">
    <property type="entry name" value="NADH_UbQ_OxRdtase_su1_CS"/>
</dbReference>
<feature type="transmembrane region" description="Helical" evidence="5">
    <location>
        <begin position="192"/>
        <end position="211"/>
    </location>
</feature>